<dbReference type="PROSITE" id="PS00409">
    <property type="entry name" value="PROKAR_NTER_METHYL"/>
    <property type="match status" value="1"/>
</dbReference>
<comment type="caution">
    <text evidence="7">The sequence shown here is derived from an EMBL/GenBank/DDBJ whole genome shotgun (WGS) entry which is preliminary data.</text>
</comment>
<dbReference type="Pfam" id="PF16732">
    <property type="entry name" value="ComP_DUS"/>
    <property type="match status" value="1"/>
</dbReference>
<name>A0ABV9NJP6_9GAMM</name>
<evidence type="ECO:0000256" key="4">
    <source>
        <dbReference type="ARBA" id="ARBA00022989"/>
    </source>
</evidence>
<dbReference type="EMBL" id="JBHSGG010000024">
    <property type="protein sequence ID" value="MFC4728241.1"/>
    <property type="molecule type" value="Genomic_DNA"/>
</dbReference>
<dbReference type="InterPro" id="IPR031982">
    <property type="entry name" value="PilE-like"/>
</dbReference>
<evidence type="ECO:0000313" key="8">
    <source>
        <dbReference type="Proteomes" id="UP001595892"/>
    </source>
</evidence>
<dbReference type="RefSeq" id="WP_377004269.1">
    <property type="nucleotide sequence ID" value="NZ_JBHSGG010000024.1"/>
</dbReference>
<keyword evidence="8" id="KW-1185">Reference proteome</keyword>
<dbReference type="Pfam" id="PF07963">
    <property type="entry name" value="N_methyl"/>
    <property type="match status" value="1"/>
</dbReference>
<protein>
    <submittedName>
        <fullName evidence="7">Type IV pilin protein</fullName>
    </submittedName>
</protein>
<keyword evidence="3 6" id="KW-0812">Transmembrane</keyword>
<sequence length="129" mass="13534">MRASRGFTLVEVMVVVAIVAILAAIAVPAYGNYILRSKVRLAQSDLLAWSAVVENHRQRTLRFPADAAAARQGFAPASDDGDFRFDYAPSEGYTLTAAGAGRLAGCTLRLTANGSRSANDCPGTGSGGW</sequence>
<keyword evidence="2" id="KW-0488">Methylation</keyword>
<dbReference type="InterPro" id="IPR012902">
    <property type="entry name" value="N_methyl_site"/>
</dbReference>
<evidence type="ECO:0000256" key="6">
    <source>
        <dbReference type="SAM" id="Phobius"/>
    </source>
</evidence>
<evidence type="ECO:0000256" key="1">
    <source>
        <dbReference type="ARBA" id="ARBA00004167"/>
    </source>
</evidence>
<reference evidence="8" key="1">
    <citation type="journal article" date="2019" name="Int. J. Syst. Evol. Microbiol.">
        <title>The Global Catalogue of Microorganisms (GCM) 10K type strain sequencing project: providing services to taxonomists for standard genome sequencing and annotation.</title>
        <authorList>
            <consortium name="The Broad Institute Genomics Platform"/>
            <consortium name="The Broad Institute Genome Sequencing Center for Infectious Disease"/>
            <person name="Wu L."/>
            <person name="Ma J."/>
        </authorList>
    </citation>
    <scope>NUCLEOTIDE SEQUENCE [LARGE SCALE GENOMIC DNA]</scope>
    <source>
        <strain evidence="8">CGMCC 1.13574</strain>
    </source>
</reference>
<dbReference type="SUPFAM" id="SSF54523">
    <property type="entry name" value="Pili subunits"/>
    <property type="match status" value="1"/>
</dbReference>
<accession>A0ABV9NJP6</accession>
<evidence type="ECO:0000256" key="3">
    <source>
        <dbReference type="ARBA" id="ARBA00022692"/>
    </source>
</evidence>
<evidence type="ECO:0000256" key="5">
    <source>
        <dbReference type="ARBA" id="ARBA00023136"/>
    </source>
</evidence>
<proteinExistence type="predicted"/>
<dbReference type="PRINTS" id="PR00813">
    <property type="entry name" value="BCTERIALGSPG"/>
</dbReference>
<evidence type="ECO:0000313" key="7">
    <source>
        <dbReference type="EMBL" id="MFC4728241.1"/>
    </source>
</evidence>
<dbReference type="Gene3D" id="3.30.700.10">
    <property type="entry name" value="Glycoprotein, Type 4 Pilin"/>
    <property type="match status" value="1"/>
</dbReference>
<dbReference type="NCBIfam" id="TIGR02532">
    <property type="entry name" value="IV_pilin_GFxxxE"/>
    <property type="match status" value="1"/>
</dbReference>
<dbReference type="Proteomes" id="UP001595892">
    <property type="component" value="Unassembled WGS sequence"/>
</dbReference>
<dbReference type="PANTHER" id="PTHR30093:SF44">
    <property type="entry name" value="TYPE II SECRETION SYSTEM CORE PROTEIN G"/>
    <property type="match status" value="1"/>
</dbReference>
<gene>
    <name evidence="7" type="ORF">ACFO3Q_08675</name>
</gene>
<feature type="transmembrane region" description="Helical" evidence="6">
    <location>
        <begin position="12"/>
        <end position="35"/>
    </location>
</feature>
<evidence type="ECO:0000256" key="2">
    <source>
        <dbReference type="ARBA" id="ARBA00022481"/>
    </source>
</evidence>
<organism evidence="7 8">
    <name type="scientific">Coralloluteibacterium thermophilum</name>
    <dbReference type="NCBI Taxonomy" id="2707049"/>
    <lineage>
        <taxon>Bacteria</taxon>
        <taxon>Pseudomonadati</taxon>
        <taxon>Pseudomonadota</taxon>
        <taxon>Gammaproteobacteria</taxon>
        <taxon>Lysobacterales</taxon>
        <taxon>Lysobacteraceae</taxon>
        <taxon>Coralloluteibacterium</taxon>
    </lineage>
</organism>
<dbReference type="InterPro" id="IPR000983">
    <property type="entry name" value="Bac_GSPG_pilin"/>
</dbReference>
<comment type="subcellular location">
    <subcellularLocation>
        <location evidence="1">Membrane</location>
        <topology evidence="1">Single-pass membrane protein</topology>
    </subcellularLocation>
</comment>
<keyword evidence="4 6" id="KW-1133">Transmembrane helix</keyword>
<dbReference type="PANTHER" id="PTHR30093">
    <property type="entry name" value="GENERAL SECRETION PATHWAY PROTEIN G"/>
    <property type="match status" value="1"/>
</dbReference>
<keyword evidence="5 6" id="KW-0472">Membrane</keyword>
<dbReference type="InterPro" id="IPR045584">
    <property type="entry name" value="Pilin-like"/>
</dbReference>